<keyword evidence="1" id="KW-0129">CBS domain</keyword>
<feature type="domain" description="CBS" evidence="2">
    <location>
        <begin position="1"/>
        <end position="62"/>
    </location>
</feature>
<dbReference type="Pfam" id="PF00571">
    <property type="entry name" value="CBS"/>
    <property type="match status" value="1"/>
</dbReference>
<comment type="caution">
    <text evidence="3">The sequence shown here is derived from an EMBL/GenBank/DDBJ whole genome shotgun (WGS) entry which is preliminary data.</text>
</comment>
<reference evidence="4" key="1">
    <citation type="journal article" date="2019" name="Int. J. Syst. Evol. Microbiol.">
        <title>The Global Catalogue of Microorganisms (GCM) 10K type strain sequencing project: providing services to taxonomists for standard genome sequencing and annotation.</title>
        <authorList>
            <consortium name="The Broad Institute Genomics Platform"/>
            <consortium name="The Broad Institute Genome Sequencing Center for Infectious Disease"/>
            <person name="Wu L."/>
            <person name="Ma J."/>
        </authorList>
    </citation>
    <scope>NUCLEOTIDE SEQUENCE [LARGE SCALE GENOMIC DNA]</scope>
    <source>
        <strain evidence="4">JCM 16908</strain>
    </source>
</reference>
<sequence>MQQGRAARHDLGESVDDATEILRTMASHKIRRLPVIDGHKLVGMVALADVARSLPDAPVGDLLDALTAD</sequence>
<dbReference type="Gene3D" id="3.10.580.10">
    <property type="entry name" value="CBS-domain"/>
    <property type="match status" value="1"/>
</dbReference>
<dbReference type="InterPro" id="IPR000644">
    <property type="entry name" value="CBS_dom"/>
</dbReference>
<keyword evidence="4" id="KW-1185">Reference proteome</keyword>
<proteinExistence type="predicted"/>
<protein>
    <recommendedName>
        <fullName evidence="2">CBS domain-containing protein</fullName>
    </recommendedName>
</protein>
<dbReference type="SMART" id="SM00116">
    <property type="entry name" value="CBS"/>
    <property type="match status" value="1"/>
</dbReference>
<name>A0ABP7J699_9ACTN</name>
<gene>
    <name evidence="3" type="ORF">GCM10022226_65480</name>
</gene>
<evidence type="ECO:0000256" key="1">
    <source>
        <dbReference type="PROSITE-ProRule" id="PRU00703"/>
    </source>
</evidence>
<dbReference type="RefSeq" id="WP_344949294.1">
    <property type="nucleotide sequence ID" value="NZ_BAAAZR010000036.1"/>
</dbReference>
<dbReference type="InterPro" id="IPR046342">
    <property type="entry name" value="CBS_dom_sf"/>
</dbReference>
<evidence type="ECO:0000259" key="2">
    <source>
        <dbReference type="PROSITE" id="PS51371"/>
    </source>
</evidence>
<evidence type="ECO:0000313" key="4">
    <source>
        <dbReference type="Proteomes" id="UP001500888"/>
    </source>
</evidence>
<accession>A0ABP7J699</accession>
<evidence type="ECO:0000313" key="3">
    <source>
        <dbReference type="EMBL" id="GAA3834830.1"/>
    </source>
</evidence>
<dbReference type="SUPFAM" id="SSF54631">
    <property type="entry name" value="CBS-domain pair"/>
    <property type="match status" value="1"/>
</dbReference>
<dbReference type="Proteomes" id="UP001500888">
    <property type="component" value="Unassembled WGS sequence"/>
</dbReference>
<organism evidence="3 4">
    <name type="scientific">Sphaerisporangium flaviroseum</name>
    <dbReference type="NCBI Taxonomy" id="509199"/>
    <lineage>
        <taxon>Bacteria</taxon>
        <taxon>Bacillati</taxon>
        <taxon>Actinomycetota</taxon>
        <taxon>Actinomycetes</taxon>
        <taxon>Streptosporangiales</taxon>
        <taxon>Streptosporangiaceae</taxon>
        <taxon>Sphaerisporangium</taxon>
    </lineage>
</organism>
<dbReference type="PROSITE" id="PS51371">
    <property type="entry name" value="CBS"/>
    <property type="match status" value="1"/>
</dbReference>
<dbReference type="EMBL" id="BAAAZR010000036">
    <property type="protein sequence ID" value="GAA3834830.1"/>
    <property type="molecule type" value="Genomic_DNA"/>
</dbReference>